<accession>A0AAP0KVY3</accession>
<name>A0AAP0KVY3_9MAGN</name>
<gene>
    <name evidence="2" type="ORF">Syun_005897</name>
</gene>
<organism evidence="2 3">
    <name type="scientific">Stephania yunnanensis</name>
    <dbReference type="NCBI Taxonomy" id="152371"/>
    <lineage>
        <taxon>Eukaryota</taxon>
        <taxon>Viridiplantae</taxon>
        <taxon>Streptophyta</taxon>
        <taxon>Embryophyta</taxon>
        <taxon>Tracheophyta</taxon>
        <taxon>Spermatophyta</taxon>
        <taxon>Magnoliopsida</taxon>
        <taxon>Ranunculales</taxon>
        <taxon>Menispermaceae</taxon>
        <taxon>Menispermoideae</taxon>
        <taxon>Cissampelideae</taxon>
        <taxon>Stephania</taxon>
    </lineage>
</organism>
<reference evidence="2 3" key="1">
    <citation type="submission" date="2024-01" db="EMBL/GenBank/DDBJ databases">
        <title>Genome assemblies of Stephania.</title>
        <authorList>
            <person name="Yang L."/>
        </authorList>
    </citation>
    <scope>NUCLEOTIDE SEQUENCE [LARGE SCALE GENOMIC DNA]</scope>
    <source>
        <strain evidence="2">YNDBR</strain>
        <tissue evidence="2">Leaf</tissue>
    </source>
</reference>
<evidence type="ECO:0000313" key="3">
    <source>
        <dbReference type="Proteomes" id="UP001420932"/>
    </source>
</evidence>
<dbReference type="EMBL" id="JBBNAF010000003">
    <property type="protein sequence ID" value="KAK9159556.1"/>
    <property type="molecule type" value="Genomic_DNA"/>
</dbReference>
<dbReference type="AlphaFoldDB" id="A0AAP0KVY3"/>
<dbReference type="Proteomes" id="UP001420932">
    <property type="component" value="Unassembled WGS sequence"/>
</dbReference>
<feature type="region of interest" description="Disordered" evidence="1">
    <location>
        <begin position="94"/>
        <end position="114"/>
    </location>
</feature>
<protein>
    <submittedName>
        <fullName evidence="2">Uncharacterized protein</fullName>
    </submittedName>
</protein>
<evidence type="ECO:0000256" key="1">
    <source>
        <dbReference type="SAM" id="MobiDB-lite"/>
    </source>
</evidence>
<evidence type="ECO:0000313" key="2">
    <source>
        <dbReference type="EMBL" id="KAK9159556.1"/>
    </source>
</evidence>
<proteinExistence type="predicted"/>
<comment type="caution">
    <text evidence="2">The sequence shown here is derived from an EMBL/GenBank/DDBJ whole genome shotgun (WGS) entry which is preliminary data.</text>
</comment>
<keyword evidence="3" id="KW-1185">Reference proteome</keyword>
<sequence length="148" mass="15737">MHSTIPTTELLSNQEIVDTRPVRGIENRRLKCFSSFVGGARSFVFVRLRVSPHLGGVEELAAEVGGAWVGFGEPDLGFLAEVGAPGGVLGEEAAAETDEDGGVEGVDGVGRGPEAHPALARWRTRCSRRLRTLSLPGGESGVQQRRQC</sequence>